<protein>
    <recommendedName>
        <fullName evidence="4">Outer membrane protein with beta-barrel domain</fullName>
    </recommendedName>
</protein>
<keyword evidence="1" id="KW-0732">Signal</keyword>
<feature type="chain" id="PRO_5020294081" description="Outer membrane protein with beta-barrel domain" evidence="1">
    <location>
        <begin position="24"/>
        <end position="229"/>
    </location>
</feature>
<evidence type="ECO:0000256" key="1">
    <source>
        <dbReference type="SAM" id="SignalP"/>
    </source>
</evidence>
<comment type="caution">
    <text evidence="2">The sequence shown here is derived from an EMBL/GenBank/DDBJ whole genome shotgun (WGS) entry which is preliminary data.</text>
</comment>
<dbReference type="RefSeq" id="WP_132859400.1">
    <property type="nucleotide sequence ID" value="NZ_SMGR01000001.1"/>
</dbReference>
<sequence>MRTILAGLVFVLVAGCFVSGAAAEEREKLADDPTKIITVFGLSYSDKVTVSGSLAVGPVSKLNVRISDTGEWSFGGSYLFSFGIVNVAASRRNLNSGITQTQYSLGSFAPIYRAKENQMGWQVFAAFGFNYTEGSATNTELDLGELEGLTVSSRGGYLGAMALKPVSEAVTFKGMTMVSRGSGDYEGYGIGGGFTFNLSQRDTVNVMAFYSDNSFGQNDTFSVGYRREF</sequence>
<dbReference type="AlphaFoldDB" id="A0A4V2Q418"/>
<dbReference type="Proteomes" id="UP000295673">
    <property type="component" value="Unassembled WGS sequence"/>
</dbReference>
<proteinExistence type="predicted"/>
<evidence type="ECO:0000313" key="2">
    <source>
        <dbReference type="EMBL" id="TCL09360.1"/>
    </source>
</evidence>
<dbReference type="EMBL" id="SMGR01000001">
    <property type="protein sequence ID" value="TCL09360.1"/>
    <property type="molecule type" value="Genomic_DNA"/>
</dbReference>
<dbReference type="PROSITE" id="PS51257">
    <property type="entry name" value="PROKAR_LIPOPROTEIN"/>
    <property type="match status" value="1"/>
</dbReference>
<gene>
    <name evidence="2" type="ORF">BXY66_1405</name>
</gene>
<reference evidence="2 3" key="1">
    <citation type="submission" date="2019-03" db="EMBL/GenBank/DDBJ databases">
        <title>Genomic Encyclopedia of Archaeal and Bacterial Type Strains, Phase II (KMG-II): from individual species to whole genera.</title>
        <authorList>
            <person name="Goeker M."/>
        </authorList>
    </citation>
    <scope>NUCLEOTIDE SEQUENCE [LARGE SCALE GENOMIC DNA]</scope>
    <source>
        <strain evidence="2 3">DSM 26433</strain>
    </source>
</reference>
<feature type="signal peptide" evidence="1">
    <location>
        <begin position="1"/>
        <end position="23"/>
    </location>
</feature>
<keyword evidence="3" id="KW-1185">Reference proteome</keyword>
<evidence type="ECO:0000313" key="3">
    <source>
        <dbReference type="Proteomes" id="UP000295673"/>
    </source>
</evidence>
<evidence type="ECO:0008006" key="4">
    <source>
        <dbReference type="Google" id="ProtNLM"/>
    </source>
</evidence>
<accession>A0A4V2Q418</accession>
<name>A0A4V2Q418_9RHOB</name>
<organism evidence="2 3">
    <name type="scientific">Shimia isoporae</name>
    <dbReference type="NCBI Taxonomy" id="647720"/>
    <lineage>
        <taxon>Bacteria</taxon>
        <taxon>Pseudomonadati</taxon>
        <taxon>Pseudomonadota</taxon>
        <taxon>Alphaproteobacteria</taxon>
        <taxon>Rhodobacterales</taxon>
        <taxon>Roseobacteraceae</taxon>
    </lineage>
</organism>
<dbReference type="OrthoDB" id="7594018at2"/>